<dbReference type="InterPro" id="IPR057074">
    <property type="entry name" value="IR75A_N"/>
</dbReference>
<evidence type="ECO:0000256" key="10">
    <source>
        <dbReference type="SAM" id="Phobius"/>
    </source>
</evidence>
<dbReference type="Gene3D" id="1.10.287.70">
    <property type="match status" value="1"/>
</dbReference>
<reference evidence="13 14" key="1">
    <citation type="journal article" date="2022" name="Allergy">
        <title>Genome assembly and annotation of Periplaneta americana reveal a comprehensive cockroach allergen profile.</title>
        <authorList>
            <person name="Wang L."/>
            <person name="Xiong Q."/>
            <person name="Saelim N."/>
            <person name="Wang L."/>
            <person name="Nong W."/>
            <person name="Wan A.T."/>
            <person name="Shi M."/>
            <person name="Liu X."/>
            <person name="Cao Q."/>
            <person name="Hui J.H.L."/>
            <person name="Sookrung N."/>
            <person name="Leung T.F."/>
            <person name="Tungtrongchitr A."/>
            <person name="Tsui S.K.W."/>
        </authorList>
    </citation>
    <scope>NUCLEOTIDE SEQUENCE [LARGE SCALE GENOMIC DNA]</scope>
    <source>
        <strain evidence="13">PWHHKU_190912</strain>
    </source>
</reference>
<feature type="transmembrane region" description="Helical" evidence="10">
    <location>
        <begin position="574"/>
        <end position="598"/>
    </location>
</feature>
<evidence type="ECO:0000313" key="14">
    <source>
        <dbReference type="Proteomes" id="UP001148838"/>
    </source>
</evidence>
<feature type="transmembrane region" description="Helical" evidence="10">
    <location>
        <begin position="325"/>
        <end position="342"/>
    </location>
</feature>
<keyword evidence="4 10" id="KW-0812">Transmembrane</keyword>
<dbReference type="PANTHER" id="PTHR42643:SF33">
    <property type="entry name" value="GLUTAMATE RECEPTOR 2-LIKE PROTEIN"/>
    <property type="match status" value="1"/>
</dbReference>
<evidence type="ECO:0008006" key="15">
    <source>
        <dbReference type="Google" id="ProtNLM"/>
    </source>
</evidence>
<keyword evidence="3" id="KW-1003">Cell membrane</keyword>
<evidence type="ECO:0000256" key="9">
    <source>
        <dbReference type="SAM" id="MobiDB-lite"/>
    </source>
</evidence>
<comment type="subcellular location">
    <subcellularLocation>
        <location evidence="1">Cell membrane</location>
        <topology evidence="1">Multi-pass membrane protein</topology>
    </subcellularLocation>
</comment>
<evidence type="ECO:0000256" key="8">
    <source>
        <dbReference type="ARBA" id="ARBA00023180"/>
    </source>
</evidence>
<evidence type="ECO:0000259" key="12">
    <source>
        <dbReference type="Pfam" id="PF24576"/>
    </source>
</evidence>
<dbReference type="Pfam" id="PF00060">
    <property type="entry name" value="Lig_chan"/>
    <property type="match status" value="1"/>
</dbReference>
<dbReference type="SUPFAM" id="SSF53850">
    <property type="entry name" value="Periplasmic binding protein-like II"/>
    <property type="match status" value="1"/>
</dbReference>
<keyword evidence="5 10" id="KW-1133">Transmembrane helix</keyword>
<comment type="similarity">
    <text evidence="2">Belongs to the glutamate-gated ion channel (TC 1.A.10.1) family.</text>
</comment>
<keyword evidence="7" id="KW-0675">Receptor</keyword>
<organism evidence="13 14">
    <name type="scientific">Periplaneta americana</name>
    <name type="common">American cockroach</name>
    <name type="synonym">Blatta americana</name>
    <dbReference type="NCBI Taxonomy" id="6978"/>
    <lineage>
        <taxon>Eukaryota</taxon>
        <taxon>Metazoa</taxon>
        <taxon>Ecdysozoa</taxon>
        <taxon>Arthropoda</taxon>
        <taxon>Hexapoda</taxon>
        <taxon>Insecta</taxon>
        <taxon>Pterygota</taxon>
        <taxon>Neoptera</taxon>
        <taxon>Polyneoptera</taxon>
        <taxon>Dictyoptera</taxon>
        <taxon>Blattodea</taxon>
        <taxon>Blattoidea</taxon>
        <taxon>Blattidae</taxon>
        <taxon>Blattinae</taxon>
        <taxon>Periplaneta</taxon>
    </lineage>
</organism>
<gene>
    <name evidence="13" type="ORF">ANN_07415</name>
</gene>
<dbReference type="PANTHER" id="PTHR42643">
    <property type="entry name" value="IONOTROPIC RECEPTOR 20A-RELATED"/>
    <property type="match status" value="1"/>
</dbReference>
<evidence type="ECO:0000256" key="3">
    <source>
        <dbReference type="ARBA" id="ARBA00022475"/>
    </source>
</evidence>
<accession>A0ABQ8SZQ8</accession>
<protein>
    <recommendedName>
        <fullName evidence="15">Ionotropic glutamate receptor C-terminal domain-containing protein</fullName>
    </recommendedName>
</protein>
<dbReference type="InterPro" id="IPR052192">
    <property type="entry name" value="Insect_Ionotropic_Sensory_Rcpt"/>
</dbReference>
<evidence type="ECO:0000256" key="5">
    <source>
        <dbReference type="ARBA" id="ARBA00022989"/>
    </source>
</evidence>
<evidence type="ECO:0000256" key="6">
    <source>
        <dbReference type="ARBA" id="ARBA00023136"/>
    </source>
</evidence>
<evidence type="ECO:0000313" key="13">
    <source>
        <dbReference type="EMBL" id="KAJ4439294.1"/>
    </source>
</evidence>
<evidence type="ECO:0000259" key="11">
    <source>
        <dbReference type="Pfam" id="PF00060"/>
    </source>
</evidence>
<feature type="transmembrane region" description="Helical" evidence="10">
    <location>
        <begin position="387"/>
        <end position="411"/>
    </location>
</feature>
<comment type="caution">
    <text evidence="13">The sequence shown here is derived from an EMBL/GenBank/DDBJ whole genome shotgun (WGS) entry which is preliminary data.</text>
</comment>
<dbReference type="EMBL" id="JAJSOF020000017">
    <property type="protein sequence ID" value="KAJ4439294.1"/>
    <property type="molecule type" value="Genomic_DNA"/>
</dbReference>
<feature type="region of interest" description="Disordered" evidence="9">
    <location>
        <begin position="1"/>
        <end position="24"/>
    </location>
</feature>
<evidence type="ECO:0000256" key="4">
    <source>
        <dbReference type="ARBA" id="ARBA00022692"/>
    </source>
</evidence>
<proteinExistence type="inferred from homology"/>
<keyword evidence="6 10" id="KW-0472">Membrane</keyword>
<feature type="domain" description="Ionotropic receptor 75a N-terminal" evidence="12">
    <location>
        <begin position="29"/>
        <end position="199"/>
    </location>
</feature>
<evidence type="ECO:0000256" key="7">
    <source>
        <dbReference type="ARBA" id="ARBA00023170"/>
    </source>
</evidence>
<dbReference type="InterPro" id="IPR001320">
    <property type="entry name" value="Iontro_rcpt_C"/>
</dbReference>
<feature type="domain" description="Ionotropic glutamate receptor C-terminal" evidence="11">
    <location>
        <begin position="323"/>
        <end position="584"/>
    </location>
</feature>
<sequence length="613" mass="69535">MAGLCEGGNEPPGSLKAMNSNSSDPDVLKITKSFMGKGVRMKIQNIGEPVTMSSLLSVDHHKLAVILDWQCERRTYILKEASKNNLFGMLHFWLVFLDNAAEDRMINSAAMETNDTRMLSSEDPLLSELESLLILLNSQFTLVRSGYQQDQFLLQDVYKILPRLPLILTPPRKWSPGQKYPDSLKRDDFGGVTLQTSVVKMKEESWEHFLDPRYKHINSYSKKSYAMSKRLATYHNFKLNVTPTPFWGFPINVTSTGIFYNGAVGLLQQKKVDMSSAGFQYRKKRMDVVDYSGEIGKNEGTFIFLKPSLSDITNIYTLPFTPSVWLTYFVVLAVLTVAMFIVQNAERQMDHSDTTEPTTIADAVMTTIAVVCQEGTSRDPKNLSSRILFLSMLMLSLFVTVSYSAIIISLLQTTYSAIQTLADLVDSPFELTMKDFNPNIGYIKETTDPVVERLYYTKILTKPHSQAFTSSEVGVKRIRQGMHAFHGDADAYKLILDTFEEHEKCKLKTIDMYPSFQSAIAVQKGSALKEYFMRSTRWLRESGILDRETKYWIIQLPKCQGNAESFTSVRIQDFYPALLVLAYGAAIAVGVLVLENLYSRFKTMKIDKLKTVR</sequence>
<keyword evidence="14" id="KW-1185">Reference proteome</keyword>
<evidence type="ECO:0000256" key="1">
    <source>
        <dbReference type="ARBA" id="ARBA00004651"/>
    </source>
</evidence>
<dbReference type="Gene3D" id="3.40.190.10">
    <property type="entry name" value="Periplasmic binding protein-like II"/>
    <property type="match status" value="1"/>
</dbReference>
<name>A0ABQ8SZQ8_PERAM</name>
<evidence type="ECO:0000256" key="2">
    <source>
        <dbReference type="ARBA" id="ARBA00008685"/>
    </source>
</evidence>
<dbReference type="Proteomes" id="UP001148838">
    <property type="component" value="Unassembled WGS sequence"/>
</dbReference>
<dbReference type="Pfam" id="PF24576">
    <property type="entry name" value="IR75A_N"/>
    <property type="match status" value="1"/>
</dbReference>
<keyword evidence="8" id="KW-0325">Glycoprotein</keyword>